<keyword evidence="2" id="KW-1185">Reference proteome</keyword>
<accession>A0ACC7NRW3</accession>
<protein>
    <submittedName>
        <fullName evidence="1">Uncharacterized protein</fullName>
    </submittedName>
</protein>
<reference evidence="1" key="1">
    <citation type="submission" date="2024-12" db="EMBL/GenBank/DDBJ databases">
        <authorList>
            <person name="Wu N."/>
        </authorList>
    </citation>
    <scope>NUCLEOTIDE SEQUENCE</scope>
    <source>
        <strain evidence="1">P15</strain>
    </source>
</reference>
<organism evidence="1 2">
    <name type="scientific">Paenibacillus mesotrionivorans</name>
    <dbReference type="NCBI Taxonomy" id="3160968"/>
    <lineage>
        <taxon>Bacteria</taxon>
        <taxon>Bacillati</taxon>
        <taxon>Bacillota</taxon>
        <taxon>Bacilli</taxon>
        <taxon>Bacillales</taxon>
        <taxon>Paenibacillaceae</taxon>
        <taxon>Paenibacillus</taxon>
    </lineage>
</organism>
<sequence>MMIVLVPIFLFQALFADLIRLQLAERENELALKAALRSVMSRYDRSLAAYGLFGLKWAESGSVPLYMDYLTRNLAGGEGYRYLDLQPDRMNSGIEPVYTLANPDVLKRQIVQEMKLKAPVEFITELLDKFQKTKADKAMSQAKMYGDSMRELEKLHWKREEALDKAWEKAQAMLGHVEAAGTTLNGNLSRLETLAGQIGNRTEEQVLAAVSDAERMIQSLNERIRQLQQNMYSLSLAMASLTGKEGPGAAMALGQAMSAVQTELNEASRLLSEESGRLTELKKLLADMAEYALLFGSSKQLVAATEQKLDVDYRALCTALDQAEEQQTKWLAELERYKSAGTGESHLSEGLLLLSSAYDKAYFSRYKTEAARIPASLHGLALRWAEQAWWNTSQWGKVAEELQGLLELSAGFKSGRAALEAERQARNQTDRNEEEQQRKKIGGSLADIRKAVTGCSTGNGEIALYAKLGGPDSLTGKYSVYSKLAAASPGVNRPGTDTDASMGLGLDIISQFSGLLTGLRDELFINEYALDKFNYRTWGVGEAAQQQGAPARSNPGGHPLVRQEAEYLLYGFNSCDLNLSAAYGEMFLLFFGIRTAEALMDPAAGAAGAVAPLAALLKAAAEGAARAVQDVHTLTGGGAVSLFQKLGAFKVTYKDMLRVMLLLHPNQSSVLIRMQALLELNTGIDLTQTTTYVQGTSSGSVNVWFLPGVLRAIGKTGAVSLDLEEGRFRFRQTAVYAYD</sequence>
<comment type="caution">
    <text evidence="1">The sequence shown here is derived from an EMBL/GenBank/DDBJ whole genome shotgun (WGS) entry which is preliminary data.</text>
</comment>
<name>A0ACC7NRW3_9BACL</name>
<evidence type="ECO:0000313" key="1">
    <source>
        <dbReference type="EMBL" id="MFM9326725.1"/>
    </source>
</evidence>
<dbReference type="EMBL" id="JBJURJ010000001">
    <property type="protein sequence ID" value="MFM9326725.1"/>
    <property type="molecule type" value="Genomic_DNA"/>
</dbReference>
<proteinExistence type="predicted"/>
<gene>
    <name evidence="1" type="ORF">ACI1P1_00300</name>
</gene>
<evidence type="ECO:0000313" key="2">
    <source>
        <dbReference type="Proteomes" id="UP001631969"/>
    </source>
</evidence>
<dbReference type="Proteomes" id="UP001631969">
    <property type="component" value="Unassembled WGS sequence"/>
</dbReference>